<organism evidence="1 2">
    <name type="scientific">Desulfonema limicola</name>
    <dbReference type="NCBI Taxonomy" id="45656"/>
    <lineage>
        <taxon>Bacteria</taxon>
        <taxon>Pseudomonadati</taxon>
        <taxon>Thermodesulfobacteriota</taxon>
        <taxon>Desulfobacteria</taxon>
        <taxon>Desulfobacterales</taxon>
        <taxon>Desulfococcaceae</taxon>
        <taxon>Desulfonema</taxon>
    </lineage>
</organism>
<dbReference type="RefSeq" id="WP_207687515.1">
    <property type="nucleotide sequence ID" value="NZ_CP061799.1"/>
</dbReference>
<dbReference type="EMBL" id="CP061799">
    <property type="protein sequence ID" value="QTA81490.1"/>
    <property type="molecule type" value="Genomic_DNA"/>
</dbReference>
<gene>
    <name evidence="1" type="ORF">dnl_38270</name>
</gene>
<evidence type="ECO:0000313" key="2">
    <source>
        <dbReference type="Proteomes" id="UP000663720"/>
    </source>
</evidence>
<dbReference type="KEGG" id="dli:dnl_38270"/>
<protein>
    <submittedName>
        <fullName evidence="1">Uncharacterized protein</fullName>
    </submittedName>
</protein>
<keyword evidence="2" id="KW-1185">Reference proteome</keyword>
<accession>A0A975B9X4</accession>
<sequence>MRTDSEIKLSGFEVLSYNLGMVEAEKFIALIQRERFDYTKWRENLFTGLSGEEISKRAMEFQNTLKNK</sequence>
<proteinExistence type="predicted"/>
<reference evidence="1" key="1">
    <citation type="journal article" date="2021" name="Microb. Physiol.">
        <title>Proteogenomic Insights into the Physiology of Marine, Sulfate-Reducing, Filamentous Desulfonema limicola and Desulfonema magnum.</title>
        <authorList>
            <person name="Schnaars V."/>
            <person name="Wohlbrand L."/>
            <person name="Scheve S."/>
            <person name="Hinrichs C."/>
            <person name="Reinhardt R."/>
            <person name="Rabus R."/>
        </authorList>
    </citation>
    <scope>NUCLEOTIDE SEQUENCE</scope>
    <source>
        <strain evidence="1">5ac10</strain>
    </source>
</reference>
<dbReference type="Proteomes" id="UP000663720">
    <property type="component" value="Chromosome"/>
</dbReference>
<dbReference type="AlphaFoldDB" id="A0A975B9X4"/>
<evidence type="ECO:0000313" key="1">
    <source>
        <dbReference type="EMBL" id="QTA81490.1"/>
    </source>
</evidence>
<name>A0A975B9X4_9BACT</name>